<dbReference type="AlphaFoldDB" id="A0A194R6V5"/>
<evidence type="ECO:0000313" key="2">
    <source>
        <dbReference type="Proteomes" id="UP000053240"/>
    </source>
</evidence>
<sequence>MAILIASSIRMREQNINSNSTKLKEDRYINLKKAVLKQLKKHKYWLHSSLYIINENLQYLNKKFYGEVIVNNCQILLYPLAETQRYMEYFLMKRNHTIKANDIDLDGGYNNLNYTQLTDDQILSLALYEIEKRYHFSGDGIWSFQEGAKDTQTLKQQSQNN</sequence>
<dbReference type="InParanoid" id="A0A194R6V5"/>
<protein>
    <submittedName>
        <fullName evidence="1">Uncharacterized protein</fullName>
    </submittedName>
</protein>
<dbReference type="EMBL" id="KQ460615">
    <property type="protein sequence ID" value="KPJ13548.1"/>
    <property type="molecule type" value="Genomic_DNA"/>
</dbReference>
<name>A0A194R6V5_PAPMA</name>
<dbReference type="STRING" id="76193.A0A194R6V5"/>
<evidence type="ECO:0000313" key="1">
    <source>
        <dbReference type="EMBL" id="KPJ13548.1"/>
    </source>
</evidence>
<keyword evidence="2" id="KW-1185">Reference proteome</keyword>
<organism evidence="1 2">
    <name type="scientific">Papilio machaon</name>
    <name type="common">Old World swallowtail butterfly</name>
    <dbReference type="NCBI Taxonomy" id="76193"/>
    <lineage>
        <taxon>Eukaryota</taxon>
        <taxon>Metazoa</taxon>
        <taxon>Ecdysozoa</taxon>
        <taxon>Arthropoda</taxon>
        <taxon>Hexapoda</taxon>
        <taxon>Insecta</taxon>
        <taxon>Pterygota</taxon>
        <taxon>Neoptera</taxon>
        <taxon>Endopterygota</taxon>
        <taxon>Lepidoptera</taxon>
        <taxon>Glossata</taxon>
        <taxon>Ditrysia</taxon>
        <taxon>Papilionoidea</taxon>
        <taxon>Papilionidae</taxon>
        <taxon>Papilioninae</taxon>
        <taxon>Papilio</taxon>
    </lineage>
</organism>
<proteinExistence type="predicted"/>
<reference evidence="1 2" key="1">
    <citation type="journal article" date="2015" name="Nat. Commun.">
        <title>Outbred genome sequencing and CRISPR/Cas9 gene editing in butterflies.</title>
        <authorList>
            <person name="Li X."/>
            <person name="Fan D."/>
            <person name="Zhang W."/>
            <person name="Liu G."/>
            <person name="Zhang L."/>
            <person name="Zhao L."/>
            <person name="Fang X."/>
            <person name="Chen L."/>
            <person name="Dong Y."/>
            <person name="Chen Y."/>
            <person name="Ding Y."/>
            <person name="Zhao R."/>
            <person name="Feng M."/>
            <person name="Zhu Y."/>
            <person name="Feng Y."/>
            <person name="Jiang X."/>
            <person name="Zhu D."/>
            <person name="Xiang H."/>
            <person name="Feng X."/>
            <person name="Li S."/>
            <person name="Wang J."/>
            <person name="Zhang G."/>
            <person name="Kronforst M.R."/>
            <person name="Wang W."/>
        </authorList>
    </citation>
    <scope>NUCLEOTIDE SEQUENCE [LARGE SCALE GENOMIC DNA]</scope>
    <source>
        <strain evidence="1">Ya'a_city_454_Pm</strain>
        <tissue evidence="1">Whole body</tissue>
    </source>
</reference>
<gene>
    <name evidence="1" type="ORF">RR48_10732</name>
</gene>
<dbReference type="Proteomes" id="UP000053240">
    <property type="component" value="Unassembled WGS sequence"/>
</dbReference>
<accession>A0A194R6V5</accession>